<reference evidence="4 5" key="1">
    <citation type="submission" date="2021-05" db="EMBL/GenBank/DDBJ databases">
        <title>Kineosporia and Streptomyces sp. nov. two new marine actinobacteria isolated from Coral.</title>
        <authorList>
            <person name="Buangrab K."/>
            <person name="Sutthacheep M."/>
            <person name="Yeemin T."/>
            <person name="Harunari E."/>
            <person name="Igarashi Y."/>
            <person name="Kanchanasin P."/>
            <person name="Tanasupawat S."/>
            <person name="Phongsopitanun W."/>
        </authorList>
    </citation>
    <scope>NUCLEOTIDE SEQUENCE [LARGE SCALE GENOMIC DNA]</scope>
    <source>
        <strain evidence="4 5">J2-2</strain>
    </source>
</reference>
<dbReference type="SUPFAM" id="SSF52172">
    <property type="entry name" value="CheY-like"/>
    <property type="match status" value="1"/>
</dbReference>
<dbReference type="RefSeq" id="WP_214156452.1">
    <property type="nucleotide sequence ID" value="NZ_JAHBAY010000005.1"/>
</dbReference>
<feature type="modified residue" description="4-aspartylphosphate" evidence="2">
    <location>
        <position position="53"/>
    </location>
</feature>
<proteinExistence type="predicted"/>
<dbReference type="Gene3D" id="3.40.50.2300">
    <property type="match status" value="1"/>
</dbReference>
<dbReference type="InterPro" id="IPR050595">
    <property type="entry name" value="Bact_response_regulator"/>
</dbReference>
<comment type="caution">
    <text evidence="4">The sequence shown here is derived from an EMBL/GenBank/DDBJ whole genome shotgun (WGS) entry which is preliminary data.</text>
</comment>
<protein>
    <submittedName>
        <fullName evidence="4">Response regulator</fullName>
    </submittedName>
</protein>
<keyword evidence="5" id="KW-1185">Reference proteome</keyword>
<organism evidence="4 5">
    <name type="scientific">Kineosporia corallincola</name>
    <dbReference type="NCBI Taxonomy" id="2835133"/>
    <lineage>
        <taxon>Bacteria</taxon>
        <taxon>Bacillati</taxon>
        <taxon>Actinomycetota</taxon>
        <taxon>Actinomycetes</taxon>
        <taxon>Kineosporiales</taxon>
        <taxon>Kineosporiaceae</taxon>
        <taxon>Kineosporia</taxon>
    </lineage>
</organism>
<evidence type="ECO:0000313" key="4">
    <source>
        <dbReference type="EMBL" id="MBT0770161.1"/>
    </source>
</evidence>
<dbReference type="EMBL" id="JAHBAY010000005">
    <property type="protein sequence ID" value="MBT0770161.1"/>
    <property type="molecule type" value="Genomic_DNA"/>
</dbReference>
<evidence type="ECO:0000259" key="3">
    <source>
        <dbReference type="PROSITE" id="PS50110"/>
    </source>
</evidence>
<dbReference type="InterPro" id="IPR011006">
    <property type="entry name" value="CheY-like_superfamily"/>
</dbReference>
<gene>
    <name evidence="4" type="ORF">KIH74_14570</name>
</gene>
<dbReference type="PROSITE" id="PS50110">
    <property type="entry name" value="RESPONSE_REGULATORY"/>
    <property type="match status" value="1"/>
</dbReference>
<dbReference type="InterPro" id="IPR001789">
    <property type="entry name" value="Sig_transdc_resp-reg_receiver"/>
</dbReference>
<dbReference type="PANTHER" id="PTHR44591:SF3">
    <property type="entry name" value="RESPONSE REGULATORY DOMAIN-CONTAINING PROTEIN"/>
    <property type="match status" value="1"/>
</dbReference>
<accession>A0ABS5TGD4</accession>
<keyword evidence="1 2" id="KW-0597">Phosphoprotein</keyword>
<dbReference type="PANTHER" id="PTHR44591">
    <property type="entry name" value="STRESS RESPONSE REGULATOR PROTEIN 1"/>
    <property type="match status" value="1"/>
</dbReference>
<dbReference type="CDD" id="cd00156">
    <property type="entry name" value="REC"/>
    <property type="match status" value="1"/>
</dbReference>
<dbReference type="Proteomes" id="UP001197247">
    <property type="component" value="Unassembled WGS sequence"/>
</dbReference>
<evidence type="ECO:0000256" key="1">
    <source>
        <dbReference type="ARBA" id="ARBA00022553"/>
    </source>
</evidence>
<dbReference type="Pfam" id="PF00072">
    <property type="entry name" value="Response_reg"/>
    <property type="match status" value="1"/>
</dbReference>
<dbReference type="SMART" id="SM00448">
    <property type="entry name" value="REC"/>
    <property type="match status" value="1"/>
</dbReference>
<name>A0ABS5TGD4_9ACTN</name>
<feature type="domain" description="Response regulatory" evidence="3">
    <location>
        <begin position="3"/>
        <end position="119"/>
    </location>
</feature>
<evidence type="ECO:0000256" key="2">
    <source>
        <dbReference type="PROSITE-ProRule" id="PRU00169"/>
    </source>
</evidence>
<sequence>MSTVLLVEDDPDNQLLLRTWLEGMGHQVRVYGSAVEALDDLPAHPRPDLAVLDVVLPQLTGIEFIEKLRQQPLFVDMPVVFLTAAELPPDPEQDWAPYAQYLTKPLSRATLAAAINNAFTAAQRSPGDTGPQRL</sequence>
<evidence type="ECO:0000313" key="5">
    <source>
        <dbReference type="Proteomes" id="UP001197247"/>
    </source>
</evidence>